<protein>
    <recommendedName>
        <fullName evidence="3">KAP NTPase domain-containing protein</fullName>
    </recommendedName>
</protein>
<accession>A0A7Y7XCE1</accession>
<keyword evidence="1" id="KW-0175">Coiled coil</keyword>
<evidence type="ECO:0000259" key="3">
    <source>
        <dbReference type="Pfam" id="PF07693"/>
    </source>
</evidence>
<feature type="domain" description="KAP NTPase" evidence="3">
    <location>
        <begin position="528"/>
        <end position="686"/>
    </location>
</feature>
<dbReference type="PANTHER" id="PTHR22674">
    <property type="entry name" value="NTPASE, KAP FAMILY P-LOOP DOMAIN-CONTAINING 1"/>
    <property type="match status" value="1"/>
</dbReference>
<dbReference type="AlphaFoldDB" id="A0A7Y7XCE1"/>
<sequence>MNTNDGLGTELSPEMLTIPPTDYGQLSGEVSISVAASDELLSANVDSIHFVTTHSDDPWAAGLDDRLGVADEAKAFARMAVAKAFTPPLAVGLFGDWGSGKSFFMRLVHEHIERLTSKDDKGAPEAGAAEFHTDIVQIRFNAWHYAETNLWASLVSHLFTELDRWYGENNPANPESLLETLVTARSLTLEAARELVARRSDQRNATRDLLAAEDKFKVARESLVGSPGVYWKALKSILTDEKASPSLKKSRDALKAAAQEIGIPDLLDEVKSFQHVSASLSNEAKRGRLLIVGLKLQLQRWPAVLFVILTVLLAPVAASLLQALLSQWLPVFGGLHQAVLSVSLGMAALTSVVGKYLAKTRKILGRLESAKASIDKLVDDSLISQAEDLKDQQENLSLASANLEEAQALVKATSERLAEASHNYSQGTGASRLKNFVRARVVDGDYARHLGLIATVRKDFEELSARVSADQHFDGAAEQEHDAFSKRMRHFLQTHEEMLSSEEIQELSGSLNRGAGKQKDGATTEPKAFKRIVIYIDDLDRCPPEKVVDVLQAVHLLLTFPIFVVMVAVDVRWVRKALVKHYSGLIEATDEGGTDMASANDYLEKIFQIPYWMRPMDDQVSVAFLVDRLRRLNPLSEPDHVPIPRSEVSINTLSISDQEERLLKELAPCIGGSPRRTLRFLNTYRLIKVSLRARELLDLEARGYKALMVQLALATAAPKLFERSANLLGTLDKDLHLNEFVALLIRDDDEAPETQRGARIFSIYQREDYVASTDSSSGSGVSMLQNYTSIARRYSFVG</sequence>
<evidence type="ECO:0000313" key="4">
    <source>
        <dbReference type="EMBL" id="NWB97104.1"/>
    </source>
</evidence>
<keyword evidence="2" id="KW-1133">Transmembrane helix</keyword>
<reference evidence="4 5" key="1">
    <citation type="submission" date="2020-04" db="EMBL/GenBank/DDBJ databases">
        <title>Molecular characterization of pseudomonads from Agaricus bisporus reveal novel blotch 2 pathogens in Western Europe.</title>
        <authorList>
            <person name="Taparia T."/>
            <person name="Krijger M."/>
            <person name="Haynes E."/>
            <person name="Elpinstone J.G."/>
            <person name="Noble R."/>
            <person name="Van Der Wolf J."/>
        </authorList>
    </citation>
    <scope>NUCLEOTIDE SEQUENCE [LARGE SCALE GENOMIC DNA]</scope>
    <source>
        <strain evidence="4 5">H7001</strain>
    </source>
</reference>
<dbReference type="RefSeq" id="WP_177102605.1">
    <property type="nucleotide sequence ID" value="NZ_JACAQB010000006.1"/>
</dbReference>
<dbReference type="PANTHER" id="PTHR22674:SF6">
    <property type="entry name" value="NTPASE KAP FAMILY P-LOOP DOMAIN-CONTAINING PROTEIN 1"/>
    <property type="match status" value="1"/>
</dbReference>
<proteinExistence type="predicted"/>
<dbReference type="EMBL" id="JACAQB010000006">
    <property type="protein sequence ID" value="NWB97104.1"/>
    <property type="molecule type" value="Genomic_DNA"/>
</dbReference>
<dbReference type="InterPro" id="IPR011646">
    <property type="entry name" value="KAP_P-loop"/>
</dbReference>
<keyword evidence="2" id="KW-0472">Membrane</keyword>
<evidence type="ECO:0000313" key="5">
    <source>
        <dbReference type="Proteomes" id="UP000539985"/>
    </source>
</evidence>
<evidence type="ECO:0000256" key="1">
    <source>
        <dbReference type="SAM" id="Coils"/>
    </source>
</evidence>
<feature type="transmembrane region" description="Helical" evidence="2">
    <location>
        <begin position="337"/>
        <end position="358"/>
    </location>
</feature>
<feature type="coiled-coil region" evidence="1">
    <location>
        <begin position="386"/>
        <end position="423"/>
    </location>
</feature>
<dbReference type="Pfam" id="PF07693">
    <property type="entry name" value="KAP_NTPase"/>
    <property type="match status" value="2"/>
</dbReference>
<evidence type="ECO:0000256" key="2">
    <source>
        <dbReference type="SAM" id="Phobius"/>
    </source>
</evidence>
<dbReference type="Proteomes" id="UP000539985">
    <property type="component" value="Unassembled WGS sequence"/>
</dbReference>
<organism evidence="4 5">
    <name type="scientific">Pseudomonas gingeri</name>
    <dbReference type="NCBI Taxonomy" id="117681"/>
    <lineage>
        <taxon>Bacteria</taxon>
        <taxon>Pseudomonadati</taxon>
        <taxon>Pseudomonadota</taxon>
        <taxon>Gammaproteobacteria</taxon>
        <taxon>Pseudomonadales</taxon>
        <taxon>Pseudomonadaceae</taxon>
        <taxon>Pseudomonas</taxon>
    </lineage>
</organism>
<feature type="transmembrane region" description="Helical" evidence="2">
    <location>
        <begin position="303"/>
        <end position="325"/>
    </location>
</feature>
<name>A0A7Y7XCE1_9PSED</name>
<dbReference type="InterPro" id="IPR052754">
    <property type="entry name" value="NTPase_KAP_P-loop"/>
</dbReference>
<dbReference type="SUPFAM" id="SSF52540">
    <property type="entry name" value="P-loop containing nucleoside triphosphate hydrolases"/>
    <property type="match status" value="1"/>
</dbReference>
<comment type="caution">
    <text evidence="4">The sequence shown here is derived from an EMBL/GenBank/DDBJ whole genome shotgun (WGS) entry which is preliminary data.</text>
</comment>
<dbReference type="InterPro" id="IPR027417">
    <property type="entry name" value="P-loop_NTPase"/>
</dbReference>
<feature type="domain" description="KAP NTPase" evidence="3">
    <location>
        <begin position="72"/>
        <end position="169"/>
    </location>
</feature>
<keyword evidence="2" id="KW-0812">Transmembrane</keyword>
<gene>
    <name evidence="4" type="ORF">HX882_14485</name>
</gene>